<dbReference type="OrthoDB" id="2365435at2"/>
<evidence type="ECO:0000313" key="8">
    <source>
        <dbReference type="EMBL" id="SDH91929.1"/>
    </source>
</evidence>
<keyword evidence="3" id="KW-1003">Cell membrane</keyword>
<reference evidence="8 9" key="1">
    <citation type="submission" date="2016-10" db="EMBL/GenBank/DDBJ databases">
        <authorList>
            <person name="de Groot N.N."/>
        </authorList>
    </citation>
    <scope>NUCLEOTIDE SEQUENCE [LARGE SCALE GENOMIC DNA]</scope>
    <source>
        <strain evidence="8 9">DSM 44892</strain>
    </source>
</reference>
<dbReference type="AlphaFoldDB" id="A0A1G8GC25"/>
<dbReference type="Pfam" id="PF03176">
    <property type="entry name" value="MMPL"/>
    <property type="match status" value="2"/>
</dbReference>
<dbReference type="GO" id="GO:0005886">
    <property type="term" value="C:plasma membrane"/>
    <property type="evidence" value="ECO:0007669"/>
    <property type="project" value="UniProtKB-SubCell"/>
</dbReference>
<dbReference type="PANTHER" id="PTHR33406:SF6">
    <property type="entry name" value="MEMBRANE PROTEIN YDGH-RELATED"/>
    <property type="match status" value="1"/>
</dbReference>
<dbReference type="PANTHER" id="PTHR33406">
    <property type="entry name" value="MEMBRANE PROTEIN MJ1562-RELATED"/>
    <property type="match status" value="1"/>
</dbReference>
<evidence type="ECO:0000259" key="7">
    <source>
        <dbReference type="PROSITE" id="PS50156"/>
    </source>
</evidence>
<dbReference type="InterPro" id="IPR000731">
    <property type="entry name" value="SSD"/>
</dbReference>
<dbReference type="Proteomes" id="UP000183263">
    <property type="component" value="Unassembled WGS sequence"/>
</dbReference>
<keyword evidence="9" id="KW-1185">Reference proteome</keyword>
<feature type="domain" description="SSD" evidence="7">
    <location>
        <begin position="231"/>
        <end position="344"/>
    </location>
</feature>
<gene>
    <name evidence="8" type="ORF">SAMN05444695_10444</name>
</gene>
<keyword evidence="6" id="KW-0472">Membrane</keyword>
<dbReference type="PROSITE" id="PS50156">
    <property type="entry name" value="SSD"/>
    <property type="match status" value="2"/>
</dbReference>
<comment type="subcellular location">
    <subcellularLocation>
        <location evidence="1">Cell membrane</location>
        <topology evidence="1">Multi-pass membrane protein</topology>
    </subcellularLocation>
</comment>
<evidence type="ECO:0000313" key="9">
    <source>
        <dbReference type="Proteomes" id="UP000183263"/>
    </source>
</evidence>
<evidence type="ECO:0000256" key="2">
    <source>
        <dbReference type="ARBA" id="ARBA00010157"/>
    </source>
</evidence>
<protein>
    <submittedName>
        <fullName evidence="8">Putative drug exporter of the RND superfamily</fullName>
    </submittedName>
</protein>
<evidence type="ECO:0000256" key="6">
    <source>
        <dbReference type="ARBA" id="ARBA00023136"/>
    </source>
</evidence>
<evidence type="ECO:0000256" key="1">
    <source>
        <dbReference type="ARBA" id="ARBA00004651"/>
    </source>
</evidence>
<dbReference type="RefSeq" id="WP_083342971.1">
    <property type="nucleotide sequence ID" value="NZ_CP048813.1"/>
</dbReference>
<evidence type="ECO:0000256" key="3">
    <source>
        <dbReference type="ARBA" id="ARBA00022475"/>
    </source>
</evidence>
<dbReference type="Gene3D" id="1.20.1640.10">
    <property type="entry name" value="Multidrug efflux transporter AcrB transmembrane domain"/>
    <property type="match status" value="2"/>
</dbReference>
<organism evidence="8 9">
    <name type="scientific">Rhodococcus triatomae</name>
    <dbReference type="NCBI Taxonomy" id="300028"/>
    <lineage>
        <taxon>Bacteria</taxon>
        <taxon>Bacillati</taxon>
        <taxon>Actinomycetota</taxon>
        <taxon>Actinomycetes</taxon>
        <taxon>Mycobacteriales</taxon>
        <taxon>Nocardiaceae</taxon>
        <taxon>Rhodococcus</taxon>
    </lineage>
</organism>
<name>A0A1G8GC25_9NOCA</name>
<proteinExistence type="inferred from homology"/>
<comment type="similarity">
    <text evidence="2">Belongs to the resistance-nodulation-cell division (RND) (TC 2.A.6) family. MmpL subfamily.</text>
</comment>
<dbReference type="InterPro" id="IPR050545">
    <property type="entry name" value="Mycobact_MmpL"/>
</dbReference>
<keyword evidence="4" id="KW-0812">Transmembrane</keyword>
<keyword evidence="5" id="KW-1133">Transmembrane helix</keyword>
<feature type="domain" description="SSD" evidence="7">
    <location>
        <begin position="544"/>
        <end position="682"/>
    </location>
</feature>
<dbReference type="InterPro" id="IPR004869">
    <property type="entry name" value="MMPL_dom"/>
</dbReference>
<dbReference type="EMBL" id="FNDN01000004">
    <property type="protein sequence ID" value="SDH91929.1"/>
    <property type="molecule type" value="Genomic_DNA"/>
</dbReference>
<sequence length="713" mass="72487">MDSSTGNLPGGGAWDRLAAAVTGRRSWSIALAVLVSAVAIMALVGGNDAAGEAPSALPESAESAQVQQRLAEFPQSETASAVLVGSRSDGAELTSADLTEFDAVHTRMLAVGEADDGAPAPAMVPSPDGKAVLGPVPVDAELSGFALSDQVSALRDAASTGLPDELRAEVTGGPAFGADIADSFSGANTTLLAVTALVVAALLVLTYRSPILWLVPLAVIGFADRFAGTVGTALAEITGLSFDGSTSGITSVLVFGAGTNYALLLISRYRQELRSEADHRLALRHAVRQAGPTILASNGTVVLALLTLLLTSIPSTRSLGALAAAGLLVALVFVLLVLPPALALCGKKLFWPFVPKVGDPDTTSGGTWFRVASAVARHPWRTSVTAVAALGICATGVLGIQVGLSQTEQFRVTAESVDGLDTLAAHFPSGLSNPTTVLVDTGAAQDTASVLAATPGVSSVTEAGRSDTGLTRFTVVLDAPPATDEAFATIETIRETLPPPGGTEALVGGSDAEALDQRNAAVRDQLIAVPIILAVVLAVLIVLLRAVVAPVVLVATTVLSSLAALGLGNGVSTYVFGFPALDDTVPLFAFLFLVALGVDYTMFLVARAREETPGHGTRGGIVRAVAATGGVITSAGIVLAAVFTVLGVLPLITLTQLGIVVGLGILLDTFVVRTLVVPALFTLIGPRVWWPSTFDPAPAPTDSPAGSGIEARQ</sequence>
<dbReference type="SUPFAM" id="SSF82866">
    <property type="entry name" value="Multidrug efflux transporter AcrB transmembrane domain"/>
    <property type="match status" value="2"/>
</dbReference>
<evidence type="ECO:0000256" key="4">
    <source>
        <dbReference type="ARBA" id="ARBA00022692"/>
    </source>
</evidence>
<evidence type="ECO:0000256" key="5">
    <source>
        <dbReference type="ARBA" id="ARBA00022989"/>
    </source>
</evidence>
<accession>A0A1G8GC25</accession>